<dbReference type="EMBL" id="MRZV01001250">
    <property type="protein sequence ID" value="PIK39323.1"/>
    <property type="molecule type" value="Genomic_DNA"/>
</dbReference>
<dbReference type="SUPFAM" id="SSF48726">
    <property type="entry name" value="Immunoglobulin"/>
    <property type="match status" value="2"/>
</dbReference>
<evidence type="ECO:0000256" key="1">
    <source>
        <dbReference type="ARBA" id="ARBA00023319"/>
    </source>
</evidence>
<dbReference type="OrthoDB" id="8737044at2759"/>
<keyword evidence="4" id="KW-1185">Reference proteome</keyword>
<keyword evidence="1" id="KW-0393">Immunoglobulin domain</keyword>
<dbReference type="InterPro" id="IPR007110">
    <property type="entry name" value="Ig-like_dom"/>
</dbReference>
<dbReference type="SMART" id="SM00408">
    <property type="entry name" value="IGc2"/>
    <property type="match status" value="1"/>
</dbReference>
<dbReference type="PROSITE" id="PS50835">
    <property type="entry name" value="IG_LIKE"/>
    <property type="match status" value="1"/>
</dbReference>
<name>A0A2G8JUB2_STIJA</name>
<dbReference type="GO" id="GO:0005886">
    <property type="term" value="C:plasma membrane"/>
    <property type="evidence" value="ECO:0007669"/>
    <property type="project" value="TreeGrafter"/>
</dbReference>
<accession>A0A2G8JUB2</accession>
<dbReference type="GO" id="GO:0098632">
    <property type="term" value="F:cell-cell adhesion mediator activity"/>
    <property type="evidence" value="ECO:0007669"/>
    <property type="project" value="TreeGrafter"/>
</dbReference>
<dbReference type="PANTHER" id="PTHR10075">
    <property type="entry name" value="BASIGIN RELATED"/>
    <property type="match status" value="1"/>
</dbReference>
<dbReference type="SMART" id="SM00409">
    <property type="entry name" value="IG"/>
    <property type="match status" value="2"/>
</dbReference>
<dbReference type="InterPro" id="IPR036179">
    <property type="entry name" value="Ig-like_dom_sf"/>
</dbReference>
<gene>
    <name evidence="3" type="ORF">BSL78_23829</name>
</gene>
<dbReference type="Gene3D" id="2.60.40.10">
    <property type="entry name" value="Immunoglobulins"/>
    <property type="match status" value="1"/>
</dbReference>
<feature type="domain" description="Ig-like" evidence="2">
    <location>
        <begin position="155"/>
        <end position="222"/>
    </location>
</feature>
<dbReference type="InterPro" id="IPR013783">
    <property type="entry name" value="Ig-like_fold"/>
</dbReference>
<proteinExistence type="predicted"/>
<reference evidence="3 4" key="1">
    <citation type="journal article" date="2017" name="PLoS Biol.">
        <title>The sea cucumber genome provides insights into morphological evolution and visceral regeneration.</title>
        <authorList>
            <person name="Zhang X."/>
            <person name="Sun L."/>
            <person name="Yuan J."/>
            <person name="Sun Y."/>
            <person name="Gao Y."/>
            <person name="Zhang L."/>
            <person name="Li S."/>
            <person name="Dai H."/>
            <person name="Hamel J.F."/>
            <person name="Liu C."/>
            <person name="Yu Y."/>
            <person name="Liu S."/>
            <person name="Lin W."/>
            <person name="Guo K."/>
            <person name="Jin S."/>
            <person name="Xu P."/>
            <person name="Storey K.B."/>
            <person name="Huan P."/>
            <person name="Zhang T."/>
            <person name="Zhou Y."/>
            <person name="Zhang J."/>
            <person name="Lin C."/>
            <person name="Li X."/>
            <person name="Xing L."/>
            <person name="Huo D."/>
            <person name="Sun M."/>
            <person name="Wang L."/>
            <person name="Mercier A."/>
            <person name="Li F."/>
            <person name="Yang H."/>
            <person name="Xiang J."/>
        </authorList>
    </citation>
    <scope>NUCLEOTIDE SEQUENCE [LARGE SCALE GENOMIC DNA]</scope>
    <source>
        <strain evidence="3">Shaxun</strain>
        <tissue evidence="3">Muscle</tissue>
    </source>
</reference>
<evidence type="ECO:0000259" key="2">
    <source>
        <dbReference type="PROSITE" id="PS50835"/>
    </source>
</evidence>
<dbReference type="GO" id="GO:0007411">
    <property type="term" value="P:axon guidance"/>
    <property type="evidence" value="ECO:0007669"/>
    <property type="project" value="TreeGrafter"/>
</dbReference>
<organism evidence="3 4">
    <name type="scientific">Stichopus japonicus</name>
    <name type="common">Sea cucumber</name>
    <dbReference type="NCBI Taxonomy" id="307972"/>
    <lineage>
        <taxon>Eukaryota</taxon>
        <taxon>Metazoa</taxon>
        <taxon>Echinodermata</taxon>
        <taxon>Eleutherozoa</taxon>
        <taxon>Echinozoa</taxon>
        <taxon>Holothuroidea</taxon>
        <taxon>Aspidochirotacea</taxon>
        <taxon>Aspidochirotida</taxon>
        <taxon>Stichopodidae</taxon>
        <taxon>Apostichopus</taxon>
    </lineage>
</organism>
<protein>
    <submittedName>
        <fullName evidence="3">Putative hemicentin-1</fullName>
    </submittedName>
</protein>
<evidence type="ECO:0000313" key="3">
    <source>
        <dbReference type="EMBL" id="PIK39323.1"/>
    </source>
</evidence>
<dbReference type="GO" id="GO:0007156">
    <property type="term" value="P:homophilic cell adhesion via plasma membrane adhesion molecules"/>
    <property type="evidence" value="ECO:0007669"/>
    <property type="project" value="TreeGrafter"/>
</dbReference>
<dbReference type="STRING" id="307972.A0A2G8JUB2"/>
<sequence length="375" mass="41710">MDAPSAVTLVSTLFYFVQLCSTRETVSFFPEMLQIACFLLALATVTGSECENTLLQPKEIFSYVEFICTSSGATILDPNGTVVPDQSDGNVYVSNDNRITKGIIQNATLEDAGTYQCEDQSGSCENFTVRIYILQFLQADSERRQIVQLRKRAVINCTVESHPMATIEWTFNNNRIYATSPEIGEKYINGTNLVIKRASHEDAGTYVCKAVLRSYVESKELTIQVDIQEGDLQCIQCQHSMEGAVDEDPCTTGDTSRLQTVSCFSKCITVQGKTAAVSMSYFLMRDCGDILSEVIGDDRKLDQSELSEIQELYELDLSDHPLVGRLTVCASDKCNVRSDEYFAPTEATPMDNKGADICPKCIFLTLCFLLLTYFI</sequence>
<dbReference type="CDD" id="cd00096">
    <property type="entry name" value="Ig"/>
    <property type="match status" value="1"/>
</dbReference>
<dbReference type="Proteomes" id="UP000230750">
    <property type="component" value="Unassembled WGS sequence"/>
</dbReference>
<dbReference type="AlphaFoldDB" id="A0A2G8JUB2"/>
<comment type="caution">
    <text evidence="3">The sequence shown here is derived from an EMBL/GenBank/DDBJ whole genome shotgun (WGS) entry which is preliminary data.</text>
</comment>
<dbReference type="GO" id="GO:0070593">
    <property type="term" value="P:dendrite self-avoidance"/>
    <property type="evidence" value="ECO:0007669"/>
    <property type="project" value="TreeGrafter"/>
</dbReference>
<dbReference type="PANTHER" id="PTHR10075:SF14">
    <property type="entry name" value="CELL ADHESION MOLECULE DSCAM2-RELATED"/>
    <property type="match status" value="1"/>
</dbReference>
<dbReference type="InterPro" id="IPR003599">
    <property type="entry name" value="Ig_sub"/>
</dbReference>
<dbReference type="Pfam" id="PF13927">
    <property type="entry name" value="Ig_3"/>
    <property type="match status" value="1"/>
</dbReference>
<dbReference type="GO" id="GO:0030424">
    <property type="term" value="C:axon"/>
    <property type="evidence" value="ECO:0007669"/>
    <property type="project" value="TreeGrafter"/>
</dbReference>
<evidence type="ECO:0000313" key="4">
    <source>
        <dbReference type="Proteomes" id="UP000230750"/>
    </source>
</evidence>
<dbReference type="InterPro" id="IPR003598">
    <property type="entry name" value="Ig_sub2"/>
</dbReference>